<keyword evidence="2" id="KW-1185">Reference proteome</keyword>
<dbReference type="EMBL" id="CP079216">
    <property type="protein sequence ID" value="QXT62723.1"/>
    <property type="molecule type" value="Genomic_DNA"/>
</dbReference>
<dbReference type="RefSeq" id="WP_219081869.1">
    <property type="nucleotide sequence ID" value="NZ_CP079216.1"/>
</dbReference>
<dbReference type="Proteomes" id="UP000824504">
    <property type="component" value="Chromosome"/>
</dbReference>
<reference evidence="1 2" key="1">
    <citation type="submission" date="2021-07" db="EMBL/GenBank/DDBJ databases">
        <title>complete genome sequencing of Tessaracoccus sp.J1M15.</title>
        <authorList>
            <person name="Bae J.-W."/>
            <person name="Kim D.-y."/>
        </authorList>
    </citation>
    <scope>NUCLEOTIDE SEQUENCE [LARGE SCALE GENOMIC DNA]</scope>
    <source>
        <strain evidence="1 2">J1M15</strain>
    </source>
</reference>
<gene>
    <name evidence="1" type="ORF">KDB89_13470</name>
</gene>
<organism evidence="1 2">
    <name type="scientific">Tessaracoccus palaemonis</name>
    <dbReference type="NCBI Taxonomy" id="2829499"/>
    <lineage>
        <taxon>Bacteria</taxon>
        <taxon>Bacillati</taxon>
        <taxon>Actinomycetota</taxon>
        <taxon>Actinomycetes</taxon>
        <taxon>Propionibacteriales</taxon>
        <taxon>Propionibacteriaceae</taxon>
        <taxon>Tessaracoccus</taxon>
    </lineage>
</organism>
<proteinExistence type="predicted"/>
<name>A0ABX8SHI8_9ACTN</name>
<accession>A0ABX8SHI8</accession>
<evidence type="ECO:0000313" key="1">
    <source>
        <dbReference type="EMBL" id="QXT62723.1"/>
    </source>
</evidence>
<evidence type="ECO:0000313" key="2">
    <source>
        <dbReference type="Proteomes" id="UP000824504"/>
    </source>
</evidence>
<protein>
    <submittedName>
        <fullName evidence="1">Uncharacterized protein</fullName>
    </submittedName>
</protein>
<sequence>MSAVKQLACDERHTAITTQAAQAAQRAYIRALVDTAPQLSADQAAVITRAFRRRLA</sequence>